<dbReference type="EMBL" id="SPQU01000003">
    <property type="protein sequence ID" value="TFV41020.1"/>
    <property type="molecule type" value="Genomic_DNA"/>
</dbReference>
<evidence type="ECO:0000256" key="1">
    <source>
        <dbReference type="SAM" id="Phobius"/>
    </source>
</evidence>
<evidence type="ECO:0000259" key="3">
    <source>
        <dbReference type="PROSITE" id="PS50887"/>
    </source>
</evidence>
<keyword evidence="5" id="KW-1185">Reference proteome</keyword>
<dbReference type="PANTHER" id="PTHR44757">
    <property type="entry name" value="DIGUANYLATE CYCLASE DGCP"/>
    <property type="match status" value="1"/>
</dbReference>
<dbReference type="Pfam" id="PF00990">
    <property type="entry name" value="GGDEF"/>
    <property type="match status" value="1"/>
</dbReference>
<dbReference type="OrthoDB" id="9814202at2"/>
<proteinExistence type="predicted"/>
<dbReference type="Proteomes" id="UP000298225">
    <property type="component" value="Unassembled WGS sequence"/>
</dbReference>
<gene>
    <name evidence="4" type="ORF">E4K66_09345</name>
</gene>
<dbReference type="SUPFAM" id="SSF55073">
    <property type="entry name" value="Nucleotide cyclase"/>
    <property type="match status" value="1"/>
</dbReference>
<protein>
    <submittedName>
        <fullName evidence="4">EAL domain-containing protein</fullName>
    </submittedName>
</protein>
<dbReference type="AlphaFoldDB" id="A0A4Y9LBQ4"/>
<organism evidence="4 5">
    <name type="scientific">Bradyrhizobium frederickii</name>
    <dbReference type="NCBI Taxonomy" id="2560054"/>
    <lineage>
        <taxon>Bacteria</taxon>
        <taxon>Pseudomonadati</taxon>
        <taxon>Pseudomonadota</taxon>
        <taxon>Alphaproteobacteria</taxon>
        <taxon>Hyphomicrobiales</taxon>
        <taxon>Nitrobacteraceae</taxon>
        <taxon>Bradyrhizobium</taxon>
    </lineage>
</organism>
<dbReference type="CDD" id="cd01949">
    <property type="entry name" value="GGDEF"/>
    <property type="match status" value="1"/>
</dbReference>
<dbReference type="CDD" id="cd01948">
    <property type="entry name" value="EAL"/>
    <property type="match status" value="1"/>
</dbReference>
<dbReference type="SMART" id="SM00052">
    <property type="entry name" value="EAL"/>
    <property type="match status" value="1"/>
</dbReference>
<evidence type="ECO:0000313" key="5">
    <source>
        <dbReference type="Proteomes" id="UP000298225"/>
    </source>
</evidence>
<evidence type="ECO:0000259" key="2">
    <source>
        <dbReference type="PROSITE" id="PS50883"/>
    </source>
</evidence>
<dbReference type="Gene3D" id="3.30.70.270">
    <property type="match status" value="1"/>
</dbReference>
<dbReference type="InterPro" id="IPR000160">
    <property type="entry name" value="GGDEF_dom"/>
</dbReference>
<dbReference type="Pfam" id="PF00563">
    <property type="entry name" value="EAL"/>
    <property type="match status" value="1"/>
</dbReference>
<dbReference type="GO" id="GO:0003824">
    <property type="term" value="F:catalytic activity"/>
    <property type="evidence" value="ECO:0007669"/>
    <property type="project" value="UniProtKB-ARBA"/>
</dbReference>
<reference evidence="4 5" key="1">
    <citation type="submission" date="2019-03" db="EMBL/GenBank/DDBJ databases">
        <title>Bradyrhizobium strains diversity isolated from Chamaecrista fasciculata.</title>
        <authorList>
            <person name="Urquiaga M.C.O."/>
            <person name="Hungria M."/>
            <person name="Delamuta J.R.M."/>
        </authorList>
    </citation>
    <scope>NUCLEOTIDE SEQUENCE [LARGE SCALE GENOMIC DNA]</scope>
    <source>
        <strain evidence="4 5">CNPSo 3424</strain>
    </source>
</reference>
<feature type="domain" description="EAL" evidence="2">
    <location>
        <begin position="390"/>
        <end position="641"/>
    </location>
</feature>
<dbReference type="InterPro" id="IPR029787">
    <property type="entry name" value="Nucleotide_cyclase"/>
</dbReference>
<keyword evidence="1" id="KW-0472">Membrane</keyword>
<dbReference type="SUPFAM" id="SSF141868">
    <property type="entry name" value="EAL domain-like"/>
    <property type="match status" value="1"/>
</dbReference>
<feature type="domain" description="GGDEF" evidence="3">
    <location>
        <begin position="248"/>
        <end position="381"/>
    </location>
</feature>
<accession>A0A4Y9LBQ4</accession>
<dbReference type="InterPro" id="IPR052155">
    <property type="entry name" value="Biofilm_reg_signaling"/>
</dbReference>
<dbReference type="PANTHER" id="PTHR44757:SF10">
    <property type="entry name" value="MEMBRANE PROTEIN"/>
    <property type="match status" value="1"/>
</dbReference>
<feature type="transmembrane region" description="Helical" evidence="1">
    <location>
        <begin position="12"/>
        <end position="31"/>
    </location>
</feature>
<comment type="caution">
    <text evidence="4">The sequence shown here is derived from an EMBL/GenBank/DDBJ whole genome shotgun (WGS) entry which is preliminary data.</text>
</comment>
<dbReference type="InterPro" id="IPR035919">
    <property type="entry name" value="EAL_sf"/>
</dbReference>
<dbReference type="Gene3D" id="3.20.20.450">
    <property type="entry name" value="EAL domain"/>
    <property type="match status" value="1"/>
</dbReference>
<dbReference type="PROSITE" id="PS50883">
    <property type="entry name" value="EAL"/>
    <property type="match status" value="1"/>
</dbReference>
<feature type="transmembrane region" description="Helical" evidence="1">
    <location>
        <begin position="179"/>
        <end position="202"/>
    </location>
</feature>
<dbReference type="FunFam" id="3.30.70.270:FF:000001">
    <property type="entry name" value="Diguanylate cyclase domain protein"/>
    <property type="match status" value="1"/>
</dbReference>
<dbReference type="RefSeq" id="WP_135168763.1">
    <property type="nucleotide sequence ID" value="NZ_SPQU01000003.1"/>
</dbReference>
<evidence type="ECO:0000313" key="4">
    <source>
        <dbReference type="EMBL" id="TFV41020.1"/>
    </source>
</evidence>
<dbReference type="InterPro" id="IPR043128">
    <property type="entry name" value="Rev_trsase/Diguanyl_cyclase"/>
</dbReference>
<dbReference type="SMART" id="SM00267">
    <property type="entry name" value="GGDEF"/>
    <property type="match status" value="1"/>
</dbReference>
<keyword evidence="1" id="KW-0812">Transmembrane</keyword>
<keyword evidence="1" id="KW-1133">Transmembrane helix</keyword>
<sequence length="663" mass="72184">MSAFASIWPQRNIVIIVAALAILLLGTGATLKITTDHLLRQDATSAARSWARFLAASVTDLEQIAGGEQPSAASIAFFLSARNAGEVFHYEIFNRNGYSQLGSTREKIALVDLSEYSPDAARSVANGQPIVDVTEGNSVDRPAFFARAYVPVQADGRHIAVVAAYVDETEQRRSFHNTFLTAAAFLCLLSGLAFSIPAVAWYRETKVKQADRRIRFLAHHDALTGLANRLHLIEQLDRALAHLPMRGGGLAVHFIDVDRFKEVNDTLGHDGGDFLLKSIAERLRAAVRIDDMVARLGGDEFVVVQNDIAGRRQAETFARHLATALNASVKFKQREILTTASIGVALAMEEGTTPERLLKSADLALYAAKAAGRNCIRFFVPEMDTELQARIELERAIREAVLNDRFELHYQPLFEIPQRRLAGFEALIRMPAADGTLIPPLAFIPVAEDLRLIDKIGAWVLRQACRTAATWPAHLTVAVNLSPQQFVAGTISDIVAVALRESGLAPHRLELEITEGLLLGNTEAIVSQLLSLKAMGVAIVMDDFGAGYSSLNYLWRFPFDKIKIDRAFMQGLDGPHCQVGAVVKAIIALGRELHMRVTVEGVETASQAAFLDTADGDQVQGFFFGRPVPASELGASILAGFARTMPPASPVTELHVVNAKAEG</sequence>
<dbReference type="PROSITE" id="PS50887">
    <property type="entry name" value="GGDEF"/>
    <property type="match status" value="1"/>
</dbReference>
<dbReference type="InterPro" id="IPR001633">
    <property type="entry name" value="EAL_dom"/>
</dbReference>
<name>A0A4Y9LBQ4_9BRAD</name>
<dbReference type="NCBIfam" id="TIGR00254">
    <property type="entry name" value="GGDEF"/>
    <property type="match status" value="1"/>
</dbReference>